<keyword evidence="2" id="KW-0472">Membrane</keyword>
<dbReference type="Pfam" id="PF00115">
    <property type="entry name" value="COX1"/>
    <property type="match status" value="1"/>
</dbReference>
<keyword evidence="1" id="KW-0813">Transport</keyword>
<feature type="transmembrane region" description="Helical" evidence="2">
    <location>
        <begin position="211"/>
        <end position="232"/>
    </location>
</feature>
<dbReference type="InterPro" id="IPR023616">
    <property type="entry name" value="Cyt_c_oxase-like_su1_dom"/>
</dbReference>
<keyword evidence="2" id="KW-1133">Transmembrane helix</keyword>
<evidence type="ECO:0000256" key="1">
    <source>
        <dbReference type="ARBA" id="ARBA00022660"/>
    </source>
</evidence>
<dbReference type="PANTHER" id="PTHR10422:SF18">
    <property type="entry name" value="CYTOCHROME C OXIDASE SUBUNIT 1"/>
    <property type="match status" value="1"/>
</dbReference>
<reference evidence="4 5" key="1">
    <citation type="submission" date="2024-04" db="EMBL/GenBank/DDBJ databases">
        <title>Complete genome sequence of Nguyenibacter vanlangesis HBCM-1154, a strain capable of nitrogen fixation, IAA production, and phosphorus solubilization isolated from sugarcane soil.</title>
        <authorList>
            <person name="MY HANH P."/>
        </authorList>
    </citation>
    <scope>NUCLEOTIDE SEQUENCE [LARGE SCALE GENOMIC DNA]</scope>
    <source>
        <strain evidence="4 5">HBCM 1154</strain>
    </source>
</reference>
<feature type="transmembrane region" description="Helical" evidence="2">
    <location>
        <begin position="111"/>
        <end position="128"/>
    </location>
</feature>
<feature type="transmembrane region" description="Helical" evidence="2">
    <location>
        <begin position="283"/>
        <end position="300"/>
    </location>
</feature>
<feature type="transmembrane region" description="Helical" evidence="2">
    <location>
        <begin position="368"/>
        <end position="387"/>
    </location>
</feature>
<feature type="transmembrane region" description="Helical" evidence="2">
    <location>
        <begin position="32"/>
        <end position="54"/>
    </location>
</feature>
<dbReference type="SUPFAM" id="SSF81442">
    <property type="entry name" value="Cytochrome c oxidase subunit I-like"/>
    <property type="match status" value="1"/>
</dbReference>
<evidence type="ECO:0000313" key="5">
    <source>
        <dbReference type="Proteomes" id="UP001449795"/>
    </source>
</evidence>
<keyword evidence="1" id="KW-0679">Respiratory chain</keyword>
<feature type="transmembrane region" description="Helical" evidence="2">
    <location>
        <begin position="74"/>
        <end position="99"/>
    </location>
</feature>
<dbReference type="PROSITE" id="PS50855">
    <property type="entry name" value="COX1"/>
    <property type="match status" value="1"/>
</dbReference>
<dbReference type="RefSeq" id="WP_342628970.1">
    <property type="nucleotide sequence ID" value="NZ_CP152276.1"/>
</dbReference>
<accession>A0ABZ3D7R1</accession>
<gene>
    <name evidence="4" type="ORF">AAC691_03555</name>
</gene>
<evidence type="ECO:0000313" key="4">
    <source>
        <dbReference type="EMBL" id="XAE43542.1"/>
    </source>
</evidence>
<dbReference type="InterPro" id="IPR000883">
    <property type="entry name" value="Cyt_C_Oxase_1"/>
</dbReference>
<feature type="domain" description="Cytochrome oxidase subunit I profile" evidence="3">
    <location>
        <begin position="19"/>
        <end position="386"/>
    </location>
</feature>
<protein>
    <submittedName>
        <fullName evidence="4">Cbb3-type cytochrome c oxidase subunit I</fullName>
    </submittedName>
</protein>
<dbReference type="Proteomes" id="UP001449795">
    <property type="component" value="Chromosome"/>
</dbReference>
<organism evidence="4 5">
    <name type="scientific">Nguyenibacter vanlangensis</name>
    <dbReference type="NCBI Taxonomy" id="1216886"/>
    <lineage>
        <taxon>Bacteria</taxon>
        <taxon>Pseudomonadati</taxon>
        <taxon>Pseudomonadota</taxon>
        <taxon>Alphaproteobacteria</taxon>
        <taxon>Acetobacterales</taxon>
        <taxon>Acetobacteraceae</taxon>
        <taxon>Nguyenibacter</taxon>
    </lineage>
</organism>
<feature type="transmembrane region" description="Helical" evidence="2">
    <location>
        <begin position="167"/>
        <end position="191"/>
    </location>
</feature>
<feature type="transmembrane region" description="Helical" evidence="2">
    <location>
        <begin position="244"/>
        <end position="263"/>
    </location>
</feature>
<evidence type="ECO:0000259" key="3">
    <source>
        <dbReference type="PROSITE" id="PS50855"/>
    </source>
</evidence>
<evidence type="ECO:0000256" key="2">
    <source>
        <dbReference type="SAM" id="Phobius"/>
    </source>
</evidence>
<keyword evidence="1" id="KW-0249">Electron transport</keyword>
<dbReference type="EMBL" id="CP152276">
    <property type="protein sequence ID" value="XAE43542.1"/>
    <property type="molecule type" value="Genomic_DNA"/>
</dbReference>
<name>A0ABZ3D7R1_9PROT</name>
<feature type="transmembrane region" description="Helical" evidence="2">
    <location>
        <begin position="393"/>
        <end position="414"/>
    </location>
</feature>
<feature type="transmembrane region" description="Helical" evidence="2">
    <location>
        <begin position="338"/>
        <end position="356"/>
    </location>
</feature>
<dbReference type="PRINTS" id="PR01165">
    <property type="entry name" value="CYCOXIDASEI"/>
</dbReference>
<keyword evidence="2" id="KW-0812">Transmembrane</keyword>
<proteinExistence type="predicted"/>
<keyword evidence="5" id="KW-1185">Reference proteome</keyword>
<dbReference type="PANTHER" id="PTHR10422">
    <property type="entry name" value="CYTOCHROME C OXIDASE SUBUNIT 1"/>
    <property type="match status" value="1"/>
</dbReference>
<feature type="transmembrane region" description="Helical" evidence="2">
    <location>
        <begin position="312"/>
        <end position="332"/>
    </location>
</feature>
<sequence length="456" mass="46459">MPTEGQVPAAVGTGSFPARRGRVFSHRHVGTLYLALAVLAGLAGGALALPLQLAQAGQGAASGGGLARAAIDHGALMVLFCALPALTGGFGTWFVPMLLGAPDMASRRASLLAWIGLAVSFLLVLSGVQVGLGMLLWCAAMLGWSINMAATVLNMRRPGMDLRAMPLFAWAQALTALMMVVTLPVLAASLTRGLLAGAPHGAGQAVPALRAFSGPEIGLLLLPAAGIVCQLVETFSGVALRRRAAALGAMAVLSVGGATIWVHDLFSGGLAAQPAARPVIEQAATGLPMLVLLAVWGATVRAGRPVLRVPMLWACAFAALLLAGPVLAWLGGVPAGHAVALPAALFATFGGFYYWIGKMTGHQCPESGGRLHVALATAGTLLCLAPHRPACVLAGVILLGLSMLAFVITAGLALRGGARVRAANYWGPGARTLEWTLATPAPRDAFADFPYRGAGA</sequence>
<feature type="transmembrane region" description="Helical" evidence="2">
    <location>
        <begin position="134"/>
        <end position="155"/>
    </location>
</feature>
<dbReference type="Gene3D" id="1.20.210.10">
    <property type="entry name" value="Cytochrome c oxidase-like, subunit I domain"/>
    <property type="match status" value="1"/>
</dbReference>
<dbReference type="InterPro" id="IPR036927">
    <property type="entry name" value="Cyt_c_oxase-like_su1_sf"/>
</dbReference>